<feature type="domain" description="Ketoreductase" evidence="3">
    <location>
        <begin position="9"/>
        <end position="183"/>
    </location>
</feature>
<dbReference type="PROSITE" id="PS00061">
    <property type="entry name" value="ADH_SHORT"/>
    <property type="match status" value="1"/>
</dbReference>
<dbReference type="PANTHER" id="PTHR42760:SF127">
    <property type="entry name" value="3-KETOACYL-ACYL CARRIER PROTEIN REDUCTASE-RELATED"/>
    <property type="match status" value="1"/>
</dbReference>
<dbReference type="Gene3D" id="3.40.50.720">
    <property type="entry name" value="NAD(P)-binding Rossmann-like Domain"/>
    <property type="match status" value="1"/>
</dbReference>
<keyword evidence="5" id="KW-1185">Reference proteome</keyword>
<evidence type="ECO:0000259" key="3">
    <source>
        <dbReference type="SMART" id="SM00822"/>
    </source>
</evidence>
<sequence>MSDYPLARKLILITGCTGGIGQASARSLARLASELPSLAPNVRAHVFQADLSTYAGAEKLHADVVKALGPPDILFANHGVTGPKIGPMGNIQDISSEVFEDVWRTHAGTSFKLAQLCLPHMESQKWGRLIFTSSVAALTGGVIGPHYASSKAALHGLVHWLSQRYCKDGITSNAIAPALITDTVMMKDVSPEFQNKIPVGRFGKPDEIASVVVLVATNGYMTNKIIPVDGGWTA</sequence>
<dbReference type="InterPro" id="IPR057326">
    <property type="entry name" value="KR_dom"/>
</dbReference>
<evidence type="ECO:0000313" key="5">
    <source>
        <dbReference type="Proteomes" id="UP000308730"/>
    </source>
</evidence>
<dbReference type="GO" id="GO:0006633">
    <property type="term" value="P:fatty acid biosynthetic process"/>
    <property type="evidence" value="ECO:0007669"/>
    <property type="project" value="TreeGrafter"/>
</dbReference>
<evidence type="ECO:0000313" key="4">
    <source>
        <dbReference type="EMBL" id="THH29015.1"/>
    </source>
</evidence>
<dbReference type="Pfam" id="PF13561">
    <property type="entry name" value="adh_short_C2"/>
    <property type="match status" value="1"/>
</dbReference>
<dbReference type="Proteomes" id="UP000308730">
    <property type="component" value="Unassembled WGS sequence"/>
</dbReference>
<dbReference type="SMART" id="SM00822">
    <property type="entry name" value="PKS_KR"/>
    <property type="match status" value="1"/>
</dbReference>
<protein>
    <recommendedName>
        <fullName evidence="3">Ketoreductase domain-containing protein</fullName>
    </recommendedName>
</protein>
<evidence type="ECO:0000256" key="2">
    <source>
        <dbReference type="ARBA" id="ARBA00022857"/>
    </source>
</evidence>
<dbReference type="AlphaFoldDB" id="A0A4S4MT65"/>
<dbReference type="GO" id="GO:0016616">
    <property type="term" value="F:oxidoreductase activity, acting on the CH-OH group of donors, NAD or NADP as acceptor"/>
    <property type="evidence" value="ECO:0007669"/>
    <property type="project" value="TreeGrafter"/>
</dbReference>
<dbReference type="InterPro" id="IPR020904">
    <property type="entry name" value="Sc_DH/Rdtase_CS"/>
</dbReference>
<evidence type="ECO:0000256" key="1">
    <source>
        <dbReference type="ARBA" id="ARBA00006484"/>
    </source>
</evidence>
<dbReference type="PRINTS" id="PR00081">
    <property type="entry name" value="GDHRDH"/>
</dbReference>
<dbReference type="PANTHER" id="PTHR42760">
    <property type="entry name" value="SHORT-CHAIN DEHYDROGENASES/REDUCTASES FAMILY MEMBER"/>
    <property type="match status" value="1"/>
</dbReference>
<dbReference type="InterPro" id="IPR036291">
    <property type="entry name" value="NAD(P)-bd_dom_sf"/>
</dbReference>
<organism evidence="4 5">
    <name type="scientific">Antrodiella citrinella</name>
    <dbReference type="NCBI Taxonomy" id="2447956"/>
    <lineage>
        <taxon>Eukaryota</taxon>
        <taxon>Fungi</taxon>
        <taxon>Dikarya</taxon>
        <taxon>Basidiomycota</taxon>
        <taxon>Agaricomycotina</taxon>
        <taxon>Agaricomycetes</taxon>
        <taxon>Polyporales</taxon>
        <taxon>Steccherinaceae</taxon>
        <taxon>Antrodiella</taxon>
    </lineage>
</organism>
<keyword evidence="2" id="KW-0521">NADP</keyword>
<dbReference type="GO" id="GO:0048038">
    <property type="term" value="F:quinone binding"/>
    <property type="evidence" value="ECO:0007669"/>
    <property type="project" value="TreeGrafter"/>
</dbReference>
<gene>
    <name evidence="4" type="ORF">EUX98_g5173</name>
</gene>
<comment type="caution">
    <text evidence="4">The sequence shown here is derived from an EMBL/GenBank/DDBJ whole genome shotgun (WGS) entry which is preliminary data.</text>
</comment>
<dbReference type="EMBL" id="SGPM01000144">
    <property type="protein sequence ID" value="THH29015.1"/>
    <property type="molecule type" value="Genomic_DNA"/>
</dbReference>
<dbReference type="CDD" id="cd05233">
    <property type="entry name" value="SDR_c"/>
    <property type="match status" value="1"/>
</dbReference>
<dbReference type="SUPFAM" id="SSF51735">
    <property type="entry name" value="NAD(P)-binding Rossmann-fold domains"/>
    <property type="match status" value="1"/>
</dbReference>
<name>A0A4S4MT65_9APHY</name>
<dbReference type="InterPro" id="IPR002347">
    <property type="entry name" value="SDR_fam"/>
</dbReference>
<accession>A0A4S4MT65</accession>
<comment type="similarity">
    <text evidence="1">Belongs to the short-chain dehydrogenases/reductases (SDR) family.</text>
</comment>
<reference evidence="4 5" key="1">
    <citation type="submission" date="2019-02" db="EMBL/GenBank/DDBJ databases">
        <title>Genome sequencing of the rare red list fungi Antrodiella citrinella (Flaviporus citrinellus).</title>
        <authorList>
            <person name="Buettner E."/>
            <person name="Kellner H."/>
        </authorList>
    </citation>
    <scope>NUCLEOTIDE SEQUENCE [LARGE SCALE GENOMIC DNA]</scope>
    <source>
        <strain evidence="4 5">DSM 108506</strain>
    </source>
</reference>
<proteinExistence type="inferred from homology"/>
<dbReference type="OrthoDB" id="1888931at2759"/>